<reference evidence="1" key="1">
    <citation type="submission" date="2020-08" db="EMBL/GenBank/DDBJ databases">
        <title>Genome public.</title>
        <authorList>
            <person name="Liu C."/>
            <person name="Sun Q."/>
        </authorList>
    </citation>
    <scope>NUCLEOTIDE SEQUENCE</scope>
    <source>
        <strain evidence="1">BX5</strain>
    </source>
</reference>
<comment type="caution">
    <text evidence="1">The sequence shown here is derived from an EMBL/GenBank/DDBJ whole genome shotgun (WGS) entry which is preliminary data.</text>
</comment>
<gene>
    <name evidence="1" type="ORF">H8S55_02450</name>
</gene>
<proteinExistence type="predicted"/>
<organism evidence="1 2">
    <name type="scientific">Flintibacter faecis</name>
    <dbReference type="NCBI Taxonomy" id="2763047"/>
    <lineage>
        <taxon>Bacteria</taxon>
        <taxon>Bacillati</taxon>
        <taxon>Bacillota</taxon>
        <taxon>Clostridia</taxon>
        <taxon>Eubacteriales</taxon>
        <taxon>Flintibacter</taxon>
    </lineage>
</organism>
<dbReference type="Proteomes" id="UP000602260">
    <property type="component" value="Unassembled WGS sequence"/>
</dbReference>
<dbReference type="EMBL" id="JACOPN010000001">
    <property type="protein sequence ID" value="MBC5716192.1"/>
    <property type="molecule type" value="Genomic_DNA"/>
</dbReference>
<protein>
    <submittedName>
        <fullName evidence="1">XRE family transcriptional regulator</fullName>
    </submittedName>
</protein>
<evidence type="ECO:0000313" key="2">
    <source>
        <dbReference type="Proteomes" id="UP000602260"/>
    </source>
</evidence>
<evidence type="ECO:0000313" key="1">
    <source>
        <dbReference type="EMBL" id="MBC5716192.1"/>
    </source>
</evidence>
<sequence length="100" mass="11166">MAKGATPGREQIIRRMWKLANAGVEDAVKLACFPTEEWGGVEGMNLDALTEFKRGSNGVVELKFTDRARLLERLLDAADHSGEDQVDRFLSAMERQEEGK</sequence>
<dbReference type="AlphaFoldDB" id="A0A8J6M477"/>
<accession>A0A8J6M477</accession>
<keyword evidence="2" id="KW-1185">Reference proteome</keyword>
<name>A0A8J6M477_9FIRM</name>
<dbReference type="RefSeq" id="WP_186877656.1">
    <property type="nucleotide sequence ID" value="NZ_JACOPN010000001.1"/>
</dbReference>